<dbReference type="Proteomes" id="UP000245207">
    <property type="component" value="Unassembled WGS sequence"/>
</dbReference>
<gene>
    <name evidence="1" type="ORF">CTI12_AA036800</name>
</gene>
<dbReference type="InterPro" id="IPR036869">
    <property type="entry name" value="J_dom_sf"/>
</dbReference>
<evidence type="ECO:0000313" key="1">
    <source>
        <dbReference type="EMBL" id="PWA96723.1"/>
    </source>
</evidence>
<dbReference type="OrthoDB" id="445556at2759"/>
<proteinExistence type="predicted"/>
<accession>A0A2U1QFH5</accession>
<reference evidence="1 2" key="1">
    <citation type="journal article" date="2018" name="Mol. Plant">
        <title>The genome of Artemisia annua provides insight into the evolution of Asteraceae family and artemisinin biosynthesis.</title>
        <authorList>
            <person name="Shen Q."/>
            <person name="Zhang L."/>
            <person name="Liao Z."/>
            <person name="Wang S."/>
            <person name="Yan T."/>
            <person name="Shi P."/>
            <person name="Liu M."/>
            <person name="Fu X."/>
            <person name="Pan Q."/>
            <person name="Wang Y."/>
            <person name="Lv Z."/>
            <person name="Lu X."/>
            <person name="Zhang F."/>
            <person name="Jiang W."/>
            <person name="Ma Y."/>
            <person name="Chen M."/>
            <person name="Hao X."/>
            <person name="Li L."/>
            <person name="Tang Y."/>
            <person name="Lv G."/>
            <person name="Zhou Y."/>
            <person name="Sun X."/>
            <person name="Brodelius P.E."/>
            <person name="Rose J.K.C."/>
            <person name="Tang K."/>
        </authorList>
    </citation>
    <scope>NUCLEOTIDE SEQUENCE [LARGE SCALE GENOMIC DNA]</scope>
    <source>
        <strain evidence="2">cv. Huhao1</strain>
        <tissue evidence="1">Leaf</tissue>
    </source>
</reference>
<dbReference type="EMBL" id="PKPP01000163">
    <property type="protein sequence ID" value="PWA96723.1"/>
    <property type="molecule type" value="Genomic_DNA"/>
</dbReference>
<protein>
    <submittedName>
        <fullName evidence="1">DnaJ domain-containing protein</fullName>
    </submittedName>
</protein>
<dbReference type="AlphaFoldDB" id="A0A2U1QFH5"/>
<organism evidence="1 2">
    <name type="scientific">Artemisia annua</name>
    <name type="common">Sweet wormwood</name>
    <dbReference type="NCBI Taxonomy" id="35608"/>
    <lineage>
        <taxon>Eukaryota</taxon>
        <taxon>Viridiplantae</taxon>
        <taxon>Streptophyta</taxon>
        <taxon>Embryophyta</taxon>
        <taxon>Tracheophyta</taxon>
        <taxon>Spermatophyta</taxon>
        <taxon>Magnoliopsida</taxon>
        <taxon>eudicotyledons</taxon>
        <taxon>Gunneridae</taxon>
        <taxon>Pentapetalae</taxon>
        <taxon>asterids</taxon>
        <taxon>campanulids</taxon>
        <taxon>Asterales</taxon>
        <taxon>Asteraceae</taxon>
        <taxon>Asteroideae</taxon>
        <taxon>Anthemideae</taxon>
        <taxon>Artemisiinae</taxon>
        <taxon>Artemisia</taxon>
    </lineage>
</organism>
<evidence type="ECO:0000313" key="2">
    <source>
        <dbReference type="Proteomes" id="UP000245207"/>
    </source>
</evidence>
<keyword evidence="2" id="KW-1185">Reference proteome</keyword>
<sequence length="122" mass="13415">MPAISIASASSCSLFASTFNTHKSTSQALPTSLKFKKTSISAAYATTERTSTETSFCSTTPSSLYDVLGLRMGADTREVKAVYRKLAIIVQYDSYYQTKRDDIHDGNLKDTILLFLTSIYMG</sequence>
<comment type="caution">
    <text evidence="1">The sequence shown here is derived from an EMBL/GenBank/DDBJ whole genome shotgun (WGS) entry which is preliminary data.</text>
</comment>
<dbReference type="SUPFAM" id="SSF46565">
    <property type="entry name" value="Chaperone J-domain"/>
    <property type="match status" value="1"/>
</dbReference>
<name>A0A2U1QFH5_ARTAN</name>